<organism evidence="2 3">
    <name type="scientific">Adonisia turfae CCMR0081</name>
    <dbReference type="NCBI Taxonomy" id="2292702"/>
    <lineage>
        <taxon>Bacteria</taxon>
        <taxon>Bacillati</taxon>
        <taxon>Cyanobacteriota</taxon>
        <taxon>Adonisia</taxon>
        <taxon>Adonisia turfae</taxon>
    </lineage>
</organism>
<reference evidence="2 3" key="1">
    <citation type="journal article" date="2020" name="Microb. Ecol.">
        <title>Ecogenomics of the Marine Benthic Filamentous Cyanobacterium Adonisia.</title>
        <authorList>
            <person name="Walter J.M."/>
            <person name="Coutinho F.H."/>
            <person name="Leomil L."/>
            <person name="Hargreaves P.I."/>
            <person name="Campeao M.E."/>
            <person name="Vieira V.V."/>
            <person name="Silva B.S."/>
            <person name="Fistarol G.O."/>
            <person name="Salomon P.S."/>
            <person name="Sawabe T."/>
            <person name="Mino S."/>
            <person name="Hosokawa M."/>
            <person name="Miyashita H."/>
            <person name="Maruyama F."/>
            <person name="van Verk M.C."/>
            <person name="Dutilh B.E."/>
            <person name="Thompson C.C."/>
            <person name="Thompson F.L."/>
        </authorList>
    </citation>
    <scope>NUCLEOTIDE SEQUENCE [LARGE SCALE GENOMIC DNA]</scope>
    <source>
        <strain evidence="2 3">CCMR0081</strain>
    </source>
</reference>
<gene>
    <name evidence="2" type="ORF">DXZ20_36405</name>
</gene>
<feature type="domain" description="TNase-like" evidence="1">
    <location>
        <begin position="2"/>
        <end position="88"/>
    </location>
</feature>
<dbReference type="InterPro" id="IPR016071">
    <property type="entry name" value="Staphylococal_nuclease_OB-fold"/>
</dbReference>
<dbReference type="SMART" id="SM00318">
    <property type="entry name" value="SNc"/>
    <property type="match status" value="1"/>
</dbReference>
<dbReference type="Proteomes" id="UP000481033">
    <property type="component" value="Unassembled WGS sequence"/>
</dbReference>
<dbReference type="SUPFAM" id="SSF50199">
    <property type="entry name" value="Staphylococcal nuclease"/>
    <property type="match status" value="1"/>
</dbReference>
<dbReference type="RefSeq" id="WP_163703278.1">
    <property type="nucleotide sequence ID" value="NZ_QXHD01000004.1"/>
</dbReference>
<dbReference type="InterPro" id="IPR035437">
    <property type="entry name" value="SNase_OB-fold_sf"/>
</dbReference>
<evidence type="ECO:0000313" key="3">
    <source>
        <dbReference type="Proteomes" id="UP000481033"/>
    </source>
</evidence>
<evidence type="ECO:0000313" key="2">
    <source>
        <dbReference type="EMBL" id="NEZ61025.1"/>
    </source>
</evidence>
<evidence type="ECO:0000259" key="1">
    <source>
        <dbReference type="SMART" id="SM00318"/>
    </source>
</evidence>
<dbReference type="PANTHER" id="PTHR12302:SF26">
    <property type="entry name" value="BLR1266 PROTEIN"/>
    <property type="match status" value="1"/>
</dbReference>
<dbReference type="AlphaFoldDB" id="A0A6M0RXS7"/>
<dbReference type="EMBL" id="QXHD01000004">
    <property type="protein sequence ID" value="NEZ61025.1"/>
    <property type="molecule type" value="Genomic_DNA"/>
</dbReference>
<name>A0A6M0RXS7_9CYAN</name>
<comment type="caution">
    <text evidence="2">The sequence shown here is derived from an EMBL/GenBank/DDBJ whole genome shotgun (WGS) entry which is preliminary data.</text>
</comment>
<keyword evidence="3" id="KW-1185">Reference proteome</keyword>
<accession>A0A6M0RXS7</accession>
<dbReference type="Gene3D" id="2.40.50.90">
    <property type="match status" value="1"/>
</dbReference>
<dbReference type="PANTHER" id="PTHR12302">
    <property type="entry name" value="EBNA2 BINDING PROTEIN P100"/>
    <property type="match status" value="1"/>
</dbReference>
<proteinExistence type="predicted"/>
<protein>
    <submittedName>
        <fullName evidence="2">Thermonuclease family protein</fullName>
    </submittedName>
</protein>
<sequence length="99" mass="11982">MPERNILWRCGQDARQALEDETKGTQLSCDHKDTDRYDRTLAECFAGEINLNAWMVCYGWALAYRRYTRQYIKDEKTAKAEQRGIWQSKFTEPWKWRRQ</sequence>
<dbReference type="Pfam" id="PF00565">
    <property type="entry name" value="SNase"/>
    <property type="match status" value="1"/>
</dbReference>